<feature type="domain" description="Pyruvate flavodoxin/ferredoxin oxidoreductase pyrimidine binding" evidence="3">
    <location>
        <begin position="217"/>
        <end position="386"/>
    </location>
</feature>
<organism evidence="5 6">
    <name type="scientific">Handelsmanbacteria sp. (strain RIFCSPLOWO2_12_FULL_64_10)</name>
    <dbReference type="NCBI Taxonomy" id="1817868"/>
    <lineage>
        <taxon>Bacteria</taxon>
        <taxon>Candidatus Handelsmaniibacteriota</taxon>
    </lineage>
</organism>
<dbReference type="Proteomes" id="UP000178606">
    <property type="component" value="Unassembled WGS sequence"/>
</dbReference>
<dbReference type="InterPro" id="IPR019752">
    <property type="entry name" value="Pyrv/ketoisovalerate_OxRed_cat"/>
</dbReference>
<dbReference type="Gene3D" id="3.40.50.970">
    <property type="match status" value="1"/>
</dbReference>
<evidence type="ECO:0008006" key="7">
    <source>
        <dbReference type="Google" id="ProtNLM"/>
    </source>
</evidence>
<evidence type="ECO:0000259" key="3">
    <source>
        <dbReference type="Pfam" id="PF01855"/>
    </source>
</evidence>
<name>A0A1F6CAK3_HANXR</name>
<keyword evidence="1" id="KW-0560">Oxidoreductase</keyword>
<dbReference type="FunFam" id="3.40.50.970:FF:000022">
    <property type="entry name" value="2-oxoglutarate ferredoxin oxidoreductase alpha subunit"/>
    <property type="match status" value="1"/>
</dbReference>
<dbReference type="Pfam" id="PF01558">
    <property type="entry name" value="POR"/>
    <property type="match status" value="1"/>
</dbReference>
<dbReference type="Gene3D" id="3.40.920.10">
    <property type="entry name" value="Pyruvate-ferredoxin oxidoreductase, PFOR, domain III"/>
    <property type="match status" value="1"/>
</dbReference>
<dbReference type="PANTHER" id="PTHR32154:SF20">
    <property type="entry name" value="2-OXOGLUTARATE OXIDOREDUCTASE SUBUNIT KORA"/>
    <property type="match status" value="1"/>
</dbReference>
<evidence type="ECO:0000313" key="6">
    <source>
        <dbReference type="Proteomes" id="UP000178606"/>
    </source>
</evidence>
<dbReference type="InterPro" id="IPR009014">
    <property type="entry name" value="Transketo_C/PFOR_II"/>
</dbReference>
<evidence type="ECO:0000313" key="5">
    <source>
        <dbReference type="EMBL" id="OGG46002.1"/>
    </source>
</evidence>
<proteinExistence type="predicted"/>
<dbReference type="EMBL" id="MFKF01000349">
    <property type="protein sequence ID" value="OGG46002.1"/>
    <property type="molecule type" value="Genomic_DNA"/>
</dbReference>
<dbReference type="InterPro" id="IPR002869">
    <property type="entry name" value="Pyrv_flavodox_OxRed_cen"/>
</dbReference>
<dbReference type="Pfam" id="PF01855">
    <property type="entry name" value="POR_N"/>
    <property type="match status" value="1"/>
</dbReference>
<accession>A0A1F6CAK3</accession>
<dbReference type="AlphaFoldDB" id="A0A1F6CAK3"/>
<dbReference type="InterPro" id="IPR033412">
    <property type="entry name" value="PFOR_II"/>
</dbReference>
<reference evidence="5 6" key="1">
    <citation type="journal article" date="2016" name="Nat. Commun.">
        <title>Thousands of microbial genomes shed light on interconnected biogeochemical processes in an aquifer system.</title>
        <authorList>
            <person name="Anantharaman K."/>
            <person name="Brown C.T."/>
            <person name="Hug L.A."/>
            <person name="Sharon I."/>
            <person name="Castelle C.J."/>
            <person name="Probst A.J."/>
            <person name="Thomas B.C."/>
            <person name="Singh A."/>
            <person name="Wilkins M.J."/>
            <person name="Karaoz U."/>
            <person name="Brodie E.L."/>
            <person name="Williams K.H."/>
            <person name="Hubbard S.S."/>
            <person name="Banfield J.F."/>
        </authorList>
    </citation>
    <scope>NUCLEOTIDE SEQUENCE [LARGE SCALE GENOMIC DNA]</scope>
    <source>
        <strain evidence="6">RIFCSPLOWO2_12_FULL_64_10</strain>
    </source>
</reference>
<dbReference type="GO" id="GO:0016903">
    <property type="term" value="F:oxidoreductase activity, acting on the aldehyde or oxo group of donors"/>
    <property type="evidence" value="ECO:0007669"/>
    <property type="project" value="InterPro"/>
</dbReference>
<dbReference type="SUPFAM" id="SSF52518">
    <property type="entry name" value="Thiamin diphosphate-binding fold (THDP-binding)"/>
    <property type="match status" value="1"/>
</dbReference>
<dbReference type="InterPro" id="IPR029061">
    <property type="entry name" value="THDP-binding"/>
</dbReference>
<dbReference type="InterPro" id="IPR022367">
    <property type="entry name" value="2-oxoacid/accept_OxRdtase_asu"/>
</dbReference>
<feature type="domain" description="Pyruvate:ferredoxin oxidoreductase core" evidence="4">
    <location>
        <begin position="486"/>
        <end position="578"/>
    </location>
</feature>
<gene>
    <name evidence="5" type="ORF">A3F84_23925</name>
</gene>
<feature type="domain" description="Pyruvate/ketoisovalerate oxidoreductase catalytic" evidence="2">
    <location>
        <begin position="19"/>
        <end position="185"/>
    </location>
</feature>
<protein>
    <recommendedName>
        <fullName evidence="7">2-oxoacid:acceptor oxidoreductase subunit alpha</fullName>
    </recommendedName>
</protein>
<evidence type="ECO:0000256" key="1">
    <source>
        <dbReference type="ARBA" id="ARBA00023002"/>
    </source>
</evidence>
<dbReference type="GO" id="GO:0006979">
    <property type="term" value="P:response to oxidative stress"/>
    <property type="evidence" value="ECO:0007669"/>
    <property type="project" value="TreeGrafter"/>
</dbReference>
<dbReference type="InterPro" id="IPR002880">
    <property type="entry name" value="Pyrv_Fd/Flavodoxin_OxRdtase_N"/>
</dbReference>
<dbReference type="CDD" id="cd07034">
    <property type="entry name" value="TPP_PYR_PFOR_IOR-alpha_like"/>
    <property type="match status" value="1"/>
</dbReference>
<evidence type="ECO:0000259" key="2">
    <source>
        <dbReference type="Pfam" id="PF01558"/>
    </source>
</evidence>
<dbReference type="Gene3D" id="3.40.50.920">
    <property type="match status" value="1"/>
</dbReference>
<dbReference type="InterPro" id="IPR050722">
    <property type="entry name" value="Pyruvate:ferred/Flavod_OxRd"/>
</dbReference>
<dbReference type="PANTHER" id="PTHR32154">
    <property type="entry name" value="PYRUVATE-FLAVODOXIN OXIDOREDUCTASE-RELATED"/>
    <property type="match status" value="1"/>
</dbReference>
<dbReference type="NCBIfam" id="TIGR03710">
    <property type="entry name" value="OAFO_sf"/>
    <property type="match status" value="1"/>
</dbReference>
<evidence type="ECO:0000259" key="4">
    <source>
        <dbReference type="Pfam" id="PF17147"/>
    </source>
</evidence>
<dbReference type="SUPFAM" id="SSF53323">
    <property type="entry name" value="Pyruvate-ferredoxin oxidoreductase, PFOR, domain III"/>
    <property type="match status" value="1"/>
</dbReference>
<dbReference type="SUPFAM" id="SSF52922">
    <property type="entry name" value="TK C-terminal domain-like"/>
    <property type="match status" value="1"/>
</dbReference>
<comment type="caution">
    <text evidence="5">The sequence shown here is derived from an EMBL/GenBank/DDBJ whole genome shotgun (WGS) entry which is preliminary data.</text>
</comment>
<sequence>MSTASIGQREVTVGIAGAAGDGLDKTGDTLAHTASRLGLHVYAYNSYQSLIRGGHTWLRLRISEEKVTNHGDHLNVLIALNEDSLERHAPEVESGGVILYNSDKLKCDPFLMRDGVRVLELPFKKLTKDLGKLLPVMQNTVSLGALMHVIGLEFDVMAGMLADTFAHKGPQIIEQNVGVARVGYDYARQNIEPMGYKWNFTRTRLPVLTGNEAMAMGAVAGGCKFYAAYPMSPASSILHWMMAHGERCGVAVKQAEDEICVANMTIGAGHAGVRAMCATSGGGFALMTEAIGMAGIIEAPAVFINVQRGGPSTGLPTKTEQGDLNQAFGASQGDYPRVIVAPATVTDCYYMTAEAFNLAEKFQLPVIMISDLMLGQHVETVEADALTPDVPIERGELIRDASAASVNGDFKRYTFTPSGVSPRVLPGTEGVAYVAATDDHDETGVLISDEHTNAALRRKSQEKRMRKLEGVLAQLPPPRLEGPADADVTLIGWGSTWGVIHEAVGQLNEAGVRANHLHFRYLFPFHSRESLEILHACRRTVVVEVNSTGQFARHLRAETGFSVNDLVLRYDGEPFEPGDVAGRVKAILEGRPYNGQVTQAEAREMAYHYIRVYLKEDARPVRFEQVSENGYREPVWQVQIAGREKGEPLGELFIGLETGSIHEWKTDVVGA</sequence>
<dbReference type="Pfam" id="PF17147">
    <property type="entry name" value="PFOR_II"/>
    <property type="match status" value="1"/>
</dbReference>